<organism evidence="1 2">
    <name type="scientific">Pseudomonas taiwanensis SJ9</name>
    <dbReference type="NCBI Taxonomy" id="1388762"/>
    <lineage>
        <taxon>Bacteria</taxon>
        <taxon>Pseudomonadati</taxon>
        <taxon>Pseudomonadota</taxon>
        <taxon>Gammaproteobacteria</taxon>
        <taxon>Pseudomonadales</taxon>
        <taxon>Pseudomonadaceae</taxon>
        <taxon>Pseudomonas</taxon>
    </lineage>
</organism>
<gene>
    <name evidence="1" type="ORF">O164_06740</name>
</gene>
<comment type="caution">
    <text evidence="1">The sequence shown here is derived from an EMBL/GenBank/DDBJ whole genome shotgun (WGS) entry which is preliminary data.</text>
</comment>
<dbReference type="RefSeq" id="WP_023661069.1">
    <property type="nucleotide sequence ID" value="NZ_AXUP01000067.1"/>
</dbReference>
<dbReference type="EMBL" id="AXUP01000067">
    <property type="protein sequence ID" value="ESW40357.1"/>
    <property type="molecule type" value="Genomic_DNA"/>
</dbReference>
<dbReference type="Proteomes" id="UP000018511">
    <property type="component" value="Unassembled WGS sequence"/>
</dbReference>
<protein>
    <submittedName>
        <fullName evidence="1">Uncharacterized protein</fullName>
    </submittedName>
</protein>
<sequence length="86" mass="9863">MLEQKWRDDDQLHIRTRHQSGVLLLEEIFAYDDLDRLERVDYSGSQLPRNTAGRAMTWQLACQVVGLGKAKTQKCSASKDGEHFSL</sequence>
<evidence type="ECO:0000313" key="1">
    <source>
        <dbReference type="EMBL" id="ESW40357.1"/>
    </source>
</evidence>
<evidence type="ECO:0000313" key="2">
    <source>
        <dbReference type="Proteomes" id="UP000018511"/>
    </source>
</evidence>
<name>V7DDD2_9PSED</name>
<accession>V7DDD2</accession>
<dbReference type="AlphaFoldDB" id="V7DDD2"/>
<reference evidence="1 2" key="1">
    <citation type="submission" date="2013-10" db="EMBL/GenBank/DDBJ databases">
        <title>Whole Genome Shotgun Sequence of Pseudomonas taiwanensis SJ9.</title>
        <authorList>
            <person name="Hong S.-J."/>
            <person name="Shin J.-H."/>
        </authorList>
    </citation>
    <scope>NUCLEOTIDE SEQUENCE [LARGE SCALE GENOMIC DNA]</scope>
    <source>
        <strain evidence="1 2">SJ9</strain>
    </source>
</reference>
<proteinExistence type="predicted"/>
<dbReference type="PATRIC" id="fig|1388762.3.peg.1353"/>